<reference evidence="1" key="1">
    <citation type="submission" date="2019-12" db="EMBL/GenBank/DDBJ databases">
        <title>Genome sequencing and annotation of Brassica cretica.</title>
        <authorList>
            <person name="Studholme D.J."/>
            <person name="Sarris P.F."/>
        </authorList>
    </citation>
    <scope>NUCLEOTIDE SEQUENCE</scope>
    <source>
        <strain evidence="1">PFS-001/15</strain>
        <tissue evidence="1">Leaf</tissue>
    </source>
</reference>
<proteinExistence type="predicted"/>
<gene>
    <name evidence="1" type="ORF">F2Q68_00003235</name>
</gene>
<comment type="caution">
    <text evidence="1">The sequence shown here is derived from an EMBL/GenBank/DDBJ whole genome shotgun (WGS) entry which is preliminary data.</text>
</comment>
<organism evidence="1 2">
    <name type="scientific">Brassica cretica</name>
    <name type="common">Mustard</name>
    <dbReference type="NCBI Taxonomy" id="69181"/>
    <lineage>
        <taxon>Eukaryota</taxon>
        <taxon>Viridiplantae</taxon>
        <taxon>Streptophyta</taxon>
        <taxon>Embryophyta</taxon>
        <taxon>Tracheophyta</taxon>
        <taxon>Spermatophyta</taxon>
        <taxon>Magnoliopsida</taxon>
        <taxon>eudicotyledons</taxon>
        <taxon>Gunneridae</taxon>
        <taxon>Pentapetalae</taxon>
        <taxon>rosids</taxon>
        <taxon>malvids</taxon>
        <taxon>Brassicales</taxon>
        <taxon>Brassicaceae</taxon>
        <taxon>Brassiceae</taxon>
        <taxon>Brassica</taxon>
    </lineage>
</organism>
<evidence type="ECO:0000313" key="1">
    <source>
        <dbReference type="EMBL" id="KAF2583559.1"/>
    </source>
</evidence>
<sequence length="85" mass="9189">MQGDRKLVMPPLSGSVDCVGEEAIERSPAPLSSIASTLHAIDIFSRSSVLCFQSSSALQFLVRVSAAVVKNPFYPTSPLRFFTDL</sequence>
<dbReference type="AlphaFoldDB" id="A0A8S9JPA8"/>
<evidence type="ECO:0000313" key="2">
    <source>
        <dbReference type="Proteomes" id="UP000712281"/>
    </source>
</evidence>
<dbReference type="Proteomes" id="UP000712281">
    <property type="component" value="Unassembled WGS sequence"/>
</dbReference>
<dbReference type="EMBL" id="QGKW02001660">
    <property type="protein sequence ID" value="KAF2583559.1"/>
    <property type="molecule type" value="Genomic_DNA"/>
</dbReference>
<name>A0A8S9JPA8_BRACR</name>
<protein>
    <submittedName>
        <fullName evidence="1">Uncharacterized protein</fullName>
    </submittedName>
</protein>
<accession>A0A8S9JPA8</accession>